<evidence type="ECO:0000313" key="7">
    <source>
        <dbReference type="EMBL" id="KAJ2865550.1"/>
    </source>
</evidence>
<dbReference type="InterPro" id="IPR011989">
    <property type="entry name" value="ARM-like"/>
</dbReference>
<keyword evidence="4" id="KW-0131">Cell cycle</keyword>
<evidence type="ECO:0000313" key="8">
    <source>
        <dbReference type="Proteomes" id="UP001140074"/>
    </source>
</evidence>
<keyword evidence="8" id="KW-1185">Reference proteome</keyword>
<gene>
    <name evidence="7" type="primary">APC1</name>
    <name evidence="7" type="ORF">GGH94_002147</name>
</gene>
<dbReference type="Pfam" id="PF12859">
    <property type="entry name" value="ANAPC1"/>
    <property type="match status" value="1"/>
</dbReference>
<feature type="region of interest" description="Disordered" evidence="5">
    <location>
        <begin position="237"/>
        <end position="279"/>
    </location>
</feature>
<accession>A0A9W8IJF9</accession>
<dbReference type="GO" id="GO:0070979">
    <property type="term" value="P:protein K11-linked ubiquitination"/>
    <property type="evidence" value="ECO:0007669"/>
    <property type="project" value="TreeGrafter"/>
</dbReference>
<keyword evidence="3" id="KW-0498">Mitosis</keyword>
<evidence type="ECO:0000256" key="1">
    <source>
        <dbReference type="ARBA" id="ARBA00010547"/>
    </source>
</evidence>
<sequence length="1751" mass="188581">MLLGQTLVASFDDNATGSHRAYYLSNDGTVSWVLDGRFVRSFRADSAGKPPLEAAISVDHVVFTRFKEEGSSDTGTCAVALCIFRSDQLVIHFYSGDEFGVMLPFGVRTVRSLYTGLLVQSKAASRSTDNGLFAAELPTFFSLLGPRSDFKMLGLNRSLDLDRMRGQRDSLFILSPAPARNDDLSSAIPVFNDPNAVLVSTAVGRLDTTSQYVLCWDTALRRHAVYQCIVSSRPLDNDDDYSSDTDTSTGTLTSRAVGADRGHLSASRPGLNRQPSMSVQRRSSAAVSAAAMAAASRRKSSYGSAVKNDRRNSLLGRVSFNDSPGANYAADIFREQRQTRAEIILHLCWAERRQRGELRISDAMSAQLFVIQSATGSDVVCVFFRDIGQVVGLETSGFTEIFRHSAQSAALVHAIRSDIDDLLIVTDSGCVALVLGDGEEPIPLETPLQGQISMIRHIEGTQATLATKAEREDVVISTKVPISRLVLSTLDSLSFVLSVSSYSQFRRCVIASACQTKGPEVLLDKLSLLLVRGDDRGNPAVILAARAKKELRDRAAAVLYALHLVYEDAAMHKAESASQLYDFGQLLAQFAQQHTISRAKQFYVYAGFGSGSAVASKTASNRQRADCDLHSLPLFAQWTLSLASSDPTRLRPFPSLSHIAELFALHDCKPVRGAQNTLKLLDTVADTLFQLRVGCQSPTVLQSLAADREPLQLLLQLTPELQWLVGVTMMQSRKVCTFQWPSSVLVLLGRQDLVVNFGCGPASASLKPGDTQRKLLPTACAQADDDEHGPPESKSIVELCEEAIGLLTKAHIGDNNSGQSTESREFSSVSFGRDLRVEEANRLLQLAATVHTNYLFPSSAATAETPDSTEGAKTLYMDQLACRTLALPLGRTLLDYSTRNLDSQDALKILSPKVSARFRGHKADTVWATGNVDTSWPLFHSGVAAALSIERIQAKGVHPSWVLLNWPSELASDTEPGGEADQHKKYRDSLALHAGFLLGMGLLSGHSELDDESHARQAVTSRHTGGPLCDIPPWQAFKYLSIRHGLTSIALLLGRACAHRGTMNSSVSKVLSLHIPNLLPPGSSELMLLSYGTQAAAMLGLGLLFMQSQNRRMVEVMLRELLSIKRSPFGNASNGLDSSDAAESTAECYSLASGFALGLVVLGQGLSTQSLADLQLLDTLSEMMGSGSGSAASIGCGPRSANSDGSLIGQYGARMHNDLSLGTSSHQGLSSSGGGISDLGLIAALGLAFLGTDYGPAAQRLALPAVAQQLRTADPFILLWKSLMRSLVLLSSIRPTREWVEASMPLPLAVMPGPIPADLCRVRLNVVSAACFAIALKFAGTEDKAAHATTLAYFDEMEAIASKPVLGYEASLTRACAQACLDILCISAALVMAGSGDVATMTRLRALHGVSASRSYGNHMAVHMALGILFIGGGARFTISRSHESIAMLVVALFPRFPQHYTDNVEHLQAWRHIWALCVEPRCLVVRDATTDKICRNATVSIIRLGQSGMRETETVVPPVSFRLLAGAVSVRLQAPGYLPLDLDFLRSAATEQRLLARRVVYLQPATGILQSAVAGTNGHPGMFEQYCEWLSNAQHRVVDVTERLLTGDPAKVPDMTSVAEAIHSVTRMRLCVQFSRYILTVCADDDSAVAATILGATNVAKGWAEVTYMAWMSVREKVLALARLESSQRVIAIYWTGGQAPSSSSSLSSSNVFHSVVGLLSAALDLPSPAQALELAKHVPIASLVDYVLM</sequence>
<dbReference type="Gene3D" id="1.25.10.10">
    <property type="entry name" value="Leucine-rich Repeat Variant"/>
    <property type="match status" value="1"/>
</dbReference>
<keyword evidence="2" id="KW-0132">Cell division</keyword>
<dbReference type="GO" id="GO:0005680">
    <property type="term" value="C:anaphase-promoting complex"/>
    <property type="evidence" value="ECO:0007669"/>
    <property type="project" value="InterPro"/>
</dbReference>
<dbReference type="EMBL" id="JANBUY010000057">
    <property type="protein sequence ID" value="KAJ2865550.1"/>
    <property type="molecule type" value="Genomic_DNA"/>
</dbReference>
<reference evidence="7" key="1">
    <citation type="submission" date="2022-07" db="EMBL/GenBank/DDBJ databases">
        <title>Phylogenomic reconstructions and comparative analyses of Kickxellomycotina fungi.</title>
        <authorList>
            <person name="Reynolds N.K."/>
            <person name="Stajich J.E."/>
            <person name="Barry K."/>
            <person name="Grigoriev I.V."/>
            <person name="Crous P."/>
            <person name="Smith M.E."/>
        </authorList>
    </citation>
    <scope>NUCLEOTIDE SEQUENCE</scope>
    <source>
        <strain evidence="7">RSA 476</strain>
    </source>
</reference>
<evidence type="ECO:0000256" key="3">
    <source>
        <dbReference type="ARBA" id="ARBA00022776"/>
    </source>
</evidence>
<dbReference type="GO" id="GO:0051301">
    <property type="term" value="P:cell division"/>
    <property type="evidence" value="ECO:0007669"/>
    <property type="project" value="UniProtKB-KW"/>
</dbReference>
<dbReference type="PANTHER" id="PTHR12827">
    <property type="entry name" value="MEIOTIC CHECKPOINT REGULATOR TSG24 FAMILY MEMBER"/>
    <property type="match status" value="1"/>
</dbReference>
<dbReference type="PANTHER" id="PTHR12827:SF3">
    <property type="entry name" value="ANAPHASE-PROMOTING COMPLEX SUBUNIT 1"/>
    <property type="match status" value="1"/>
</dbReference>
<dbReference type="GO" id="GO:0060090">
    <property type="term" value="F:molecular adaptor activity"/>
    <property type="evidence" value="ECO:0007669"/>
    <property type="project" value="TreeGrafter"/>
</dbReference>
<dbReference type="InterPro" id="IPR049255">
    <property type="entry name" value="Apc1_N"/>
</dbReference>
<comment type="similarity">
    <text evidence="1">Belongs to the APC1 family.</text>
</comment>
<dbReference type="Proteomes" id="UP001140074">
    <property type="component" value="Unassembled WGS sequence"/>
</dbReference>
<name>A0A9W8IJF9_9FUNG</name>
<feature type="domain" description="Anaphase-promoting complex subunit 1 N-terminal" evidence="6">
    <location>
        <begin position="65"/>
        <end position="126"/>
    </location>
</feature>
<proteinExistence type="inferred from homology"/>
<evidence type="ECO:0000256" key="5">
    <source>
        <dbReference type="SAM" id="MobiDB-lite"/>
    </source>
</evidence>
<evidence type="ECO:0000256" key="4">
    <source>
        <dbReference type="ARBA" id="ARBA00023306"/>
    </source>
</evidence>
<feature type="compositionally biased region" description="Low complexity" evidence="5">
    <location>
        <begin position="244"/>
        <end position="254"/>
    </location>
</feature>
<dbReference type="GO" id="GO:0007091">
    <property type="term" value="P:metaphase/anaphase transition of mitotic cell cycle"/>
    <property type="evidence" value="ECO:0007669"/>
    <property type="project" value="TreeGrafter"/>
</dbReference>
<evidence type="ECO:0000259" key="6">
    <source>
        <dbReference type="Pfam" id="PF12859"/>
    </source>
</evidence>
<dbReference type="InterPro" id="IPR024990">
    <property type="entry name" value="Apc1"/>
</dbReference>
<protein>
    <submittedName>
        <fullName evidence="7">Anaphase-promoting complex subunit 1</fullName>
    </submittedName>
</protein>
<dbReference type="GO" id="GO:0031145">
    <property type="term" value="P:anaphase-promoting complex-dependent catabolic process"/>
    <property type="evidence" value="ECO:0007669"/>
    <property type="project" value="TreeGrafter"/>
</dbReference>
<comment type="caution">
    <text evidence="7">The sequence shown here is derived from an EMBL/GenBank/DDBJ whole genome shotgun (WGS) entry which is preliminary data.</text>
</comment>
<organism evidence="7 8">
    <name type="scientific">Coemansia aciculifera</name>
    <dbReference type="NCBI Taxonomy" id="417176"/>
    <lineage>
        <taxon>Eukaryota</taxon>
        <taxon>Fungi</taxon>
        <taxon>Fungi incertae sedis</taxon>
        <taxon>Zoopagomycota</taxon>
        <taxon>Kickxellomycotina</taxon>
        <taxon>Kickxellomycetes</taxon>
        <taxon>Kickxellales</taxon>
        <taxon>Kickxellaceae</taxon>
        <taxon>Coemansia</taxon>
    </lineage>
</organism>
<evidence type="ECO:0000256" key="2">
    <source>
        <dbReference type="ARBA" id="ARBA00022618"/>
    </source>
</evidence>